<dbReference type="Proteomes" id="UP000077266">
    <property type="component" value="Unassembled WGS sequence"/>
</dbReference>
<accession>A0A165C7Y7</accession>
<reference evidence="2 3" key="1">
    <citation type="journal article" date="2016" name="Mol. Biol. Evol.">
        <title>Comparative Genomics of Early-Diverging Mushroom-Forming Fungi Provides Insights into the Origins of Lignocellulose Decay Capabilities.</title>
        <authorList>
            <person name="Nagy L.G."/>
            <person name="Riley R."/>
            <person name="Tritt A."/>
            <person name="Adam C."/>
            <person name="Daum C."/>
            <person name="Floudas D."/>
            <person name="Sun H."/>
            <person name="Yadav J.S."/>
            <person name="Pangilinan J."/>
            <person name="Larsson K.H."/>
            <person name="Matsuura K."/>
            <person name="Barry K."/>
            <person name="Labutti K."/>
            <person name="Kuo R."/>
            <person name="Ohm R.A."/>
            <person name="Bhattacharya S.S."/>
            <person name="Shirouzu T."/>
            <person name="Yoshinaga Y."/>
            <person name="Martin F.M."/>
            <person name="Grigoriev I.V."/>
            <person name="Hibbett D.S."/>
        </authorList>
    </citation>
    <scope>NUCLEOTIDE SEQUENCE [LARGE SCALE GENOMIC DNA]</scope>
    <source>
        <strain evidence="2 3">HHB12029</strain>
    </source>
</reference>
<keyword evidence="3" id="KW-1185">Reference proteome</keyword>
<dbReference type="EMBL" id="KV426353">
    <property type="protein sequence ID" value="KZV81988.1"/>
    <property type="molecule type" value="Genomic_DNA"/>
</dbReference>
<dbReference type="STRING" id="1314781.A0A165C7Y7"/>
<protein>
    <submittedName>
        <fullName evidence="2">Uncharacterized protein</fullName>
    </submittedName>
</protein>
<evidence type="ECO:0000313" key="3">
    <source>
        <dbReference type="Proteomes" id="UP000077266"/>
    </source>
</evidence>
<feature type="compositionally biased region" description="Basic and acidic residues" evidence="1">
    <location>
        <begin position="250"/>
        <end position="272"/>
    </location>
</feature>
<name>A0A165C7Y7_EXIGL</name>
<proteinExistence type="predicted"/>
<evidence type="ECO:0000256" key="1">
    <source>
        <dbReference type="SAM" id="MobiDB-lite"/>
    </source>
</evidence>
<feature type="compositionally biased region" description="Low complexity" evidence="1">
    <location>
        <begin position="192"/>
        <end position="223"/>
    </location>
</feature>
<sequence>MSRSTVALSSLIQQAASLGGKESQDWPALTFLQWLLVQPDILLWLQRAEWNYFQYTDTSLGAARDYDKTDQASAGAAPPGQVLSEAAAAPDFPLDPLLAQADYAAVHGVATSVQGGTTEVQAVLPHVHLGLGVAHSASRPMPGATAAAVDGAGAGCGADADGIDVDMDGIDMDSDADGADADAHATEDLAQTATASAGMSASTGTGASTGASGHGTGAPVRGTGASGRGSGSKSSGRQGKRQRPVDDDDYVPRSEERERGRPAKRVQIGERRNSKKGKKLKTSGVPANAENVGEREIRHAEEEERAMEEEDDTPNFTANTLVGRPEHAIAALSQISDPFYLSEADTLIKLLAGPSELHTWTDPLGGSEETSLQRLLSVYHSAVQTTAQGYRARFEGMLCDIAFAVGTSRVKQLTQPEKEIFAGNAARFLDGSWEDPYASQRKHKSFDALYRALFAQELARSGQVLEEDSRRTTESKFVGKCKTLRTRGLKWAHLAMAGGIQILLFIAVVKQATLFQDIVRDDYTKLGHFLRDPHLFQGSPTAMHRALWQIIPGLLELGKSVNIHFDGRTFGKDLDADDSYWGRELVFNTFALPPRCKEWEGARLWPASQTTLLQGPVSLRRPLSPVWEVSSAPTRVIKTQFDLHDSRHERPSFAQGESKSEWTRKCRDFIGQERADGRAVICKTFEELEVALTYAYKDGSIYKGPHIHVLSSVAKGFDVLVLDKNGNIMLFIVDEDALMKYSRIVYNNCSAIVPDNEEVDASNFYAMHYSVTNAYSKSGKQYPKLPSAYQIPDKSNQRIPHPNAELMHDVFTSDVVASCLAPVFALLTERIRTNLPDVYNKLVEYEECLPLGALSPASPFAGFVVNIAPATIIHRNRDLSDLCMDYTYGDFTGGELVLHQARLVVQFKAGTGGGFASYALDHFNLDYIGSRASAILHTERCSNSWYLRRNDWVPNMM</sequence>
<dbReference type="Gene3D" id="3.60.130.30">
    <property type="match status" value="1"/>
</dbReference>
<evidence type="ECO:0000313" key="2">
    <source>
        <dbReference type="EMBL" id="KZV81988.1"/>
    </source>
</evidence>
<gene>
    <name evidence="2" type="ORF">EXIGLDRAFT_779094</name>
</gene>
<feature type="region of interest" description="Disordered" evidence="1">
    <location>
        <begin position="192"/>
        <end position="294"/>
    </location>
</feature>
<dbReference type="InParanoid" id="A0A165C7Y7"/>
<dbReference type="OrthoDB" id="2690740at2759"/>
<organism evidence="2 3">
    <name type="scientific">Exidia glandulosa HHB12029</name>
    <dbReference type="NCBI Taxonomy" id="1314781"/>
    <lineage>
        <taxon>Eukaryota</taxon>
        <taxon>Fungi</taxon>
        <taxon>Dikarya</taxon>
        <taxon>Basidiomycota</taxon>
        <taxon>Agaricomycotina</taxon>
        <taxon>Agaricomycetes</taxon>
        <taxon>Auriculariales</taxon>
        <taxon>Exidiaceae</taxon>
        <taxon>Exidia</taxon>
    </lineage>
</organism>
<dbReference type="AlphaFoldDB" id="A0A165C7Y7"/>